<reference evidence="1" key="1">
    <citation type="journal article" date="2020" name="Plant Biotechnol. J.">
        <title>The pomegranate (Punica granatum L.) draft genome dissects genetic divergence between soft- and hard-seeded cultivars.</title>
        <authorList>
            <person name="Luo X."/>
            <person name="Li H."/>
            <person name="Wu Z."/>
            <person name="Yao W."/>
            <person name="Zhao P."/>
            <person name="Cao D."/>
            <person name="Yu H."/>
            <person name="Li K."/>
            <person name="Poudel K."/>
            <person name="Zhao D."/>
            <person name="Zhang F."/>
            <person name="Xia X."/>
            <person name="Chen L."/>
            <person name="Wang Q."/>
            <person name="Jing D."/>
            <person name="Cao S."/>
        </authorList>
    </citation>
    <scope>NUCLEOTIDE SEQUENCE [LARGE SCALE GENOMIC DNA]</scope>
    <source>
        <strain evidence="1">cv. Tunisia</strain>
    </source>
</reference>
<organism evidence="1 2">
    <name type="scientific">Punica granatum</name>
    <name type="common">Pomegranate</name>
    <dbReference type="NCBI Taxonomy" id="22663"/>
    <lineage>
        <taxon>Eukaryota</taxon>
        <taxon>Viridiplantae</taxon>
        <taxon>Streptophyta</taxon>
        <taxon>Embryophyta</taxon>
        <taxon>Tracheophyta</taxon>
        <taxon>Spermatophyta</taxon>
        <taxon>Magnoliopsida</taxon>
        <taxon>eudicotyledons</taxon>
        <taxon>Gunneridae</taxon>
        <taxon>Pentapetalae</taxon>
        <taxon>rosids</taxon>
        <taxon>malvids</taxon>
        <taxon>Myrtales</taxon>
        <taxon>Lythraceae</taxon>
        <taxon>Punica</taxon>
    </lineage>
</organism>
<proteinExistence type="predicted"/>
<dbReference type="Proteomes" id="UP000515151">
    <property type="component" value="Chromosome 6"/>
</dbReference>
<dbReference type="AlphaFoldDB" id="A0A6P8E1P9"/>
<accession>A0A6P8E1P9</accession>
<dbReference type="OrthoDB" id="273823at2759"/>
<dbReference type="PANTHER" id="PTHR46388:SF3">
    <property type="entry name" value="DUF1618 DOMAIN-CONTAINING PROTEIN"/>
    <property type="match status" value="1"/>
</dbReference>
<evidence type="ECO:0000313" key="1">
    <source>
        <dbReference type="Proteomes" id="UP000515151"/>
    </source>
</evidence>
<name>A0A6P8E1P9_PUNGR</name>
<gene>
    <name evidence="2" type="primary">LOC116211344</name>
</gene>
<sequence length="744" mass="83724">MAARCRRLRVISRFLPRVLSGDGYVFASSIVLSPRTVNLTDREIGGSQCLIHRYSTASQVINHSVHEVDLASFMKSTLEDLEGPNYCWLNKVEGHENFVKKDKPSLILVGLLFENASPAGYNSVIIQKLKSIQQRFPHLYVMGLKLGNVAVHQNDLVQSILEEYITFPILVVHKNFSEIPKGSSYILLEDSTHPVFYLEENLDLEIIDKATKKLNNQCDKESKLFDSSTWILKQNNVKEPYLCSAMQNILLFSPGCISADESGDRLFVSDSNHHRIIVADRTGKILDCIGSSPGFEDGDFESAKLFRPGSTLYDDAEDCLYIVDSENHAIRRADMSRRIIETVYPEGPSNRKSNTFWTWIKSKLGLHKEVVVDSETSDTEVLTFPWHLLQASDSQVYIISRRFETLWILDSSSWELKETITGFQQVVAVCQELIVEKMSLLKQLPRDQLHQRTSASFSLEDQRHLSLVSSVATLGDYIIACDPVGCKVSRLCRESGAILDIEFSNFGILGLPYWMSFPLERVYPIVNQIHSAHIDHNQHFSLLPGRVEIKLNVGLPADTELVEPLKDSSIWRQARGAATEVLGSQGVVGSSEKVGVAQQWYDELDNLAFTTTEMESDVQHDNNAINTQDDKVHIDCVVHTSPGTSEVIIYAALYLKLKANPSPEEGNWEKQVARLAELLVPSKRGKIRSSCRQILLSLRSDLQNLIFVKPVQVRIRINSKDHPKADNSKDIILSESSIQVDVSL</sequence>
<dbReference type="PANTHER" id="PTHR46388">
    <property type="entry name" value="NHL REPEAT-CONTAINING PROTEIN 2"/>
    <property type="match status" value="1"/>
</dbReference>
<dbReference type="SUPFAM" id="SSF63825">
    <property type="entry name" value="YWTD domain"/>
    <property type="match status" value="1"/>
</dbReference>
<keyword evidence="1" id="KW-1185">Reference proteome</keyword>
<protein>
    <submittedName>
        <fullName evidence="2">Uncharacterized protein LOC116211344 isoform X1</fullName>
    </submittedName>
</protein>
<dbReference type="RefSeq" id="XP_031401540.1">
    <property type="nucleotide sequence ID" value="XM_031545680.1"/>
</dbReference>
<dbReference type="FunFam" id="2.120.10.30:FF:000108">
    <property type="entry name" value="NHL domain-containing protein"/>
    <property type="match status" value="1"/>
</dbReference>
<dbReference type="Gene3D" id="2.120.10.30">
    <property type="entry name" value="TolB, C-terminal domain"/>
    <property type="match status" value="1"/>
</dbReference>
<reference evidence="2" key="2">
    <citation type="submission" date="2025-08" db="UniProtKB">
        <authorList>
            <consortium name="RefSeq"/>
        </authorList>
    </citation>
    <scope>IDENTIFICATION</scope>
    <source>
        <tissue evidence="2">Leaf</tissue>
    </source>
</reference>
<evidence type="ECO:0000313" key="2">
    <source>
        <dbReference type="RefSeq" id="XP_031401540.1"/>
    </source>
</evidence>
<dbReference type="InterPro" id="IPR011042">
    <property type="entry name" value="6-blade_b-propeller_TolB-like"/>
</dbReference>
<dbReference type="GeneID" id="116211344"/>